<name>A0AAD5YV99_9AGAR</name>
<feature type="domain" description="Nephrocystin 3-like N-terminal" evidence="3">
    <location>
        <begin position="186"/>
        <end position="349"/>
    </location>
</feature>
<dbReference type="InterPro" id="IPR027417">
    <property type="entry name" value="P-loop_NTPase"/>
</dbReference>
<feature type="region of interest" description="Disordered" evidence="2">
    <location>
        <begin position="792"/>
        <end position="871"/>
    </location>
</feature>
<dbReference type="Proteomes" id="UP001213000">
    <property type="component" value="Unassembled WGS sequence"/>
</dbReference>
<dbReference type="EMBL" id="JANIEX010000082">
    <property type="protein sequence ID" value="KAJ3574062.1"/>
    <property type="molecule type" value="Genomic_DNA"/>
</dbReference>
<keyword evidence="5" id="KW-1185">Reference proteome</keyword>
<proteinExistence type="predicted"/>
<dbReference type="Pfam" id="PF24883">
    <property type="entry name" value="NPHP3_N"/>
    <property type="match status" value="2"/>
</dbReference>
<dbReference type="Gene3D" id="3.40.50.300">
    <property type="entry name" value="P-loop containing nucleotide triphosphate hydrolases"/>
    <property type="match status" value="2"/>
</dbReference>
<dbReference type="PANTHER" id="PTHR10039">
    <property type="entry name" value="AMELOGENIN"/>
    <property type="match status" value="1"/>
</dbReference>
<dbReference type="SUPFAM" id="SSF52540">
    <property type="entry name" value="P-loop containing nucleoside triphosphate hydrolases"/>
    <property type="match status" value="2"/>
</dbReference>
<evidence type="ECO:0000256" key="1">
    <source>
        <dbReference type="ARBA" id="ARBA00022737"/>
    </source>
</evidence>
<sequence length="1610" mass="180572">MCPPQTPASATKTGLGPSQYLNPEHNSAPHHRRASIKRTNTAPSPYQDDIPSESPGWNQALNYPRLGGGNSPTVTLAPYSTNTHNTRNLSRIETHNVHNATFYEGSFAHARNIKINTAYMIDYNRTEDERSGQEARRTLETSRAEEHKVLKRLLSKAMPSAMLDSEDRGYVPRCDEYTRLMICNRILKWAQDHTLPHNLFWLSGPAAVGKSAVAQTVAETMKGMGLLGATFFFSRPNGRSDPSVVIPTLVLQLFTSVPEYRRIVSNKITQNPTVLQKNRAIQFQELIVEPFAALALANSKIRSNARDILLIVLDGLDECSDQVAQSDFVTIISRYTQSSSRLRFLISSRPKPHLDVVFSKAKTQAIIIKERLVVEDTEAKSDADRLLQTGFADIRSRYPNQLTDDWPNPAQMRLIADRALGLLGFVSFILRFIGDENYDDPSGQLEVCIKFLERSKGPEASSNPLDALDLLYTQILSDIPPASLPTTQRILALFIFYENKFSRSLCAQANFLGLSQASTYSALHRLHSVIDIPGPNHCNYPLKAYHSSFIDYLKDPARSGKFALDRNTLPPLLVITRSIEWLGGCSIRERHGFWRNLLQGLTWKVSVLAQNSEQTIQEITEFCLFSLWRISSKLPRDSLKDLMNILEKFDFNLDPFLCMHKSLLRSYFADFIRWVVTLGDLSASIVKVLSPDDTATETSNINLHHLVKNLEEFIAPFPHFTQTRDCIVYIKLGFKRQRMSILVVNLSTTTLMSKRRIPSDDLVGQTKIPHIQPSPFQNPRYEYFEAGNWLASNNTMHPSQTGPANTTSTGLRLSEAQSNSQDSDVLRYPRAPTIPSSSPPLPFQGDTRSESLGRNQAQAPNHPRLRSGNSPAVAPFPYSINTYGRNVGGSSFPTVAPQSQDAIHPGNSARIETHSVHNATFHKGSFAHARNIRIDTAYMIDYNRIEDEGSGQETKRTLEMSRAESEKRTEETKVLDKLISKATLSAMLDSEDRGYVPRCDEQTRLTIRNHIVKWAQDLKVSCSIFWLSGPAAVGKSAVAQTVAESMKAMGILGAVFFFSRHDGRSDPSAVIPTLVLQLFTSIPEYRRIVSDRITRDPTILQKNCGIQFQELIIEPFLTLADPYITSDAQSVLLIVLDGLDECSDRTAQSDFVEIISRHAQSTSRLRFLISSRPEPHLDVAFSKAETQAITIKKRLVVEDTEAQSDINWLLRKGFADIRSRYPNQLTDDWPAPVQMRLIAGRALGHLGFASFILRFIGDEKYDDPCGQLEACIRFLECSRESEASNPLRALDLLYSQILSDILSTVLPTTQCILAFMIFSEVMKVSLCAQANFLGLSQASTYSALHRLHSVVAIPNPSKALYSNLQVYHSSFIDYLKDPARSEKFALDRNILPPLSIIARSIEWLNCARVILGTAKGPGSWSQDDCHQLLPSLTWKSPLSDNWHMIEEITKLSLSSLWRTCPKLSEDSLKDLISLLERFDFTLDYTWWTDSGRQDGFCLRMYFASFIEWLVTLGASSASLIKVIIPDSDVATAFTLDLVLALKNFATPFPHYIRPSPIYSSTYPVLIRLGSVNPILLKCFVLRFSDSPSSFILSPVPSAVALNSQLQLQLR</sequence>
<evidence type="ECO:0000259" key="3">
    <source>
        <dbReference type="Pfam" id="PF24883"/>
    </source>
</evidence>
<evidence type="ECO:0000313" key="4">
    <source>
        <dbReference type="EMBL" id="KAJ3574062.1"/>
    </source>
</evidence>
<feature type="region of interest" description="Disordered" evidence="2">
    <location>
        <begin position="949"/>
        <end position="969"/>
    </location>
</feature>
<evidence type="ECO:0000313" key="5">
    <source>
        <dbReference type="Proteomes" id="UP001213000"/>
    </source>
</evidence>
<dbReference type="PANTHER" id="PTHR10039:SF17">
    <property type="entry name" value="FUNGAL STAND N-TERMINAL GOODBYE DOMAIN-CONTAINING PROTEIN-RELATED"/>
    <property type="match status" value="1"/>
</dbReference>
<organism evidence="4 5">
    <name type="scientific">Leucocoprinus birnbaumii</name>
    <dbReference type="NCBI Taxonomy" id="56174"/>
    <lineage>
        <taxon>Eukaryota</taxon>
        <taxon>Fungi</taxon>
        <taxon>Dikarya</taxon>
        <taxon>Basidiomycota</taxon>
        <taxon>Agaricomycotina</taxon>
        <taxon>Agaricomycetes</taxon>
        <taxon>Agaricomycetidae</taxon>
        <taxon>Agaricales</taxon>
        <taxon>Agaricineae</taxon>
        <taxon>Agaricaceae</taxon>
        <taxon>Leucocoprinus</taxon>
    </lineage>
</organism>
<comment type="caution">
    <text evidence="4">The sequence shown here is derived from an EMBL/GenBank/DDBJ whole genome shotgun (WGS) entry which is preliminary data.</text>
</comment>
<dbReference type="InterPro" id="IPR056884">
    <property type="entry name" value="NPHP3-like_N"/>
</dbReference>
<feature type="region of interest" description="Disordered" evidence="2">
    <location>
        <begin position="1"/>
        <end position="74"/>
    </location>
</feature>
<feature type="domain" description="Nephrocystin 3-like N-terminal" evidence="3">
    <location>
        <begin position="1010"/>
        <end position="1172"/>
    </location>
</feature>
<gene>
    <name evidence="4" type="ORF">NP233_g2034</name>
</gene>
<accession>A0AAD5YV99</accession>
<protein>
    <recommendedName>
        <fullName evidence="3">Nephrocystin 3-like N-terminal domain-containing protein</fullName>
    </recommendedName>
</protein>
<evidence type="ECO:0000256" key="2">
    <source>
        <dbReference type="SAM" id="MobiDB-lite"/>
    </source>
</evidence>
<reference evidence="4" key="1">
    <citation type="submission" date="2022-07" db="EMBL/GenBank/DDBJ databases">
        <title>Genome Sequence of Leucocoprinus birnbaumii.</title>
        <authorList>
            <person name="Buettner E."/>
        </authorList>
    </citation>
    <scope>NUCLEOTIDE SEQUENCE</scope>
    <source>
        <strain evidence="4">VT141</strain>
    </source>
</reference>
<feature type="compositionally biased region" description="Polar residues" evidence="2">
    <location>
        <begin position="850"/>
        <end position="859"/>
    </location>
</feature>
<feature type="compositionally biased region" description="Polar residues" evidence="2">
    <location>
        <begin position="792"/>
        <end position="823"/>
    </location>
</feature>
<keyword evidence="1" id="KW-0677">Repeat</keyword>